<evidence type="ECO:0000313" key="1">
    <source>
        <dbReference type="EMBL" id="KAH7376221.1"/>
    </source>
</evidence>
<dbReference type="AlphaFoldDB" id="A0A8K0TUC3"/>
<dbReference type="OrthoDB" id="5426988at2759"/>
<accession>A0A8K0TUC3</accession>
<dbReference type="Proteomes" id="UP000813385">
    <property type="component" value="Unassembled WGS sequence"/>
</dbReference>
<reference evidence="1" key="1">
    <citation type="journal article" date="2021" name="Nat. Commun.">
        <title>Genetic determinants of endophytism in the Arabidopsis root mycobiome.</title>
        <authorList>
            <person name="Mesny F."/>
            <person name="Miyauchi S."/>
            <person name="Thiergart T."/>
            <person name="Pickel B."/>
            <person name="Atanasova L."/>
            <person name="Karlsson M."/>
            <person name="Huettel B."/>
            <person name="Barry K.W."/>
            <person name="Haridas S."/>
            <person name="Chen C."/>
            <person name="Bauer D."/>
            <person name="Andreopoulos W."/>
            <person name="Pangilinan J."/>
            <person name="LaButti K."/>
            <person name="Riley R."/>
            <person name="Lipzen A."/>
            <person name="Clum A."/>
            <person name="Drula E."/>
            <person name="Henrissat B."/>
            <person name="Kohler A."/>
            <person name="Grigoriev I.V."/>
            <person name="Martin F.M."/>
            <person name="Hacquard S."/>
        </authorList>
    </citation>
    <scope>NUCLEOTIDE SEQUENCE</scope>
    <source>
        <strain evidence="1">MPI-CAGE-AT-0016</strain>
    </source>
</reference>
<dbReference type="InterPro" id="IPR027417">
    <property type="entry name" value="P-loop_NTPase"/>
</dbReference>
<sequence>MTVVRYIFINGYPGVGKLTIAKELQRLIPGSQVLDYNTMLDMIPSTMPVDSPEYNAKRSAVRGDFLDAAAQLDYTRRLTWIFTDVLYADEAGGKGAREYQTAAHARGVQFWPVVLECDEDMNEARLEMVEKFAEQREDVEGLRKIRGEKKLHSFGEGGDEELKMDVTRMMPDEAAWKIFEHMREGFVWGTAAASSS</sequence>
<keyword evidence="2" id="KW-1185">Reference proteome</keyword>
<organism evidence="1 2">
    <name type="scientific">Plectosphaerella cucumerina</name>
    <dbReference type="NCBI Taxonomy" id="40658"/>
    <lineage>
        <taxon>Eukaryota</taxon>
        <taxon>Fungi</taxon>
        <taxon>Dikarya</taxon>
        <taxon>Ascomycota</taxon>
        <taxon>Pezizomycotina</taxon>
        <taxon>Sordariomycetes</taxon>
        <taxon>Hypocreomycetidae</taxon>
        <taxon>Glomerellales</taxon>
        <taxon>Plectosphaerellaceae</taxon>
        <taxon>Plectosphaerella</taxon>
    </lineage>
</organism>
<comment type="caution">
    <text evidence="1">The sequence shown here is derived from an EMBL/GenBank/DDBJ whole genome shotgun (WGS) entry which is preliminary data.</text>
</comment>
<dbReference type="Pfam" id="PF13238">
    <property type="entry name" value="AAA_18"/>
    <property type="match status" value="1"/>
</dbReference>
<name>A0A8K0TUC3_9PEZI</name>
<dbReference type="SUPFAM" id="SSF52540">
    <property type="entry name" value="P-loop containing nucleoside triphosphate hydrolases"/>
    <property type="match status" value="1"/>
</dbReference>
<protein>
    <recommendedName>
        <fullName evidence="3">P-loop containing nucleoside triphosphate hydrolase protein</fullName>
    </recommendedName>
</protein>
<evidence type="ECO:0008006" key="3">
    <source>
        <dbReference type="Google" id="ProtNLM"/>
    </source>
</evidence>
<dbReference type="Gene3D" id="3.40.50.300">
    <property type="entry name" value="P-loop containing nucleotide triphosphate hydrolases"/>
    <property type="match status" value="1"/>
</dbReference>
<dbReference type="EMBL" id="JAGPXD010000001">
    <property type="protein sequence ID" value="KAH7376221.1"/>
    <property type="molecule type" value="Genomic_DNA"/>
</dbReference>
<gene>
    <name evidence="1" type="ORF">B0T11DRAFT_271857</name>
</gene>
<evidence type="ECO:0000313" key="2">
    <source>
        <dbReference type="Proteomes" id="UP000813385"/>
    </source>
</evidence>
<proteinExistence type="predicted"/>